<gene>
    <name evidence="2" type="ORF">E4N74_01780</name>
    <name evidence="1" type="ORF">E4N76_02430</name>
</gene>
<evidence type="ECO:0000313" key="1">
    <source>
        <dbReference type="EMBL" id="UTY27961.1"/>
    </source>
</evidence>
<evidence type="ECO:0000313" key="2">
    <source>
        <dbReference type="EMBL" id="UTY32877.1"/>
    </source>
</evidence>
<keyword evidence="4" id="KW-1185">Reference proteome</keyword>
<evidence type="ECO:0000313" key="4">
    <source>
        <dbReference type="Proteomes" id="UP001059401"/>
    </source>
</evidence>
<dbReference type="EMBL" id="CP038804">
    <property type="protein sequence ID" value="UTY32877.1"/>
    <property type="molecule type" value="Genomic_DNA"/>
</dbReference>
<dbReference type="Proteomes" id="UP001059401">
    <property type="component" value="Chromosome"/>
</dbReference>
<proteinExistence type="predicted"/>
<dbReference type="AlphaFoldDB" id="A0AAE9MTV3"/>
<organism evidence="2 3">
    <name type="scientific">Treponema putidum</name>
    <dbReference type="NCBI Taxonomy" id="221027"/>
    <lineage>
        <taxon>Bacteria</taxon>
        <taxon>Pseudomonadati</taxon>
        <taxon>Spirochaetota</taxon>
        <taxon>Spirochaetia</taxon>
        <taxon>Spirochaetales</taxon>
        <taxon>Treponemataceae</taxon>
        <taxon>Treponema</taxon>
    </lineage>
</organism>
<evidence type="ECO:0000313" key="3">
    <source>
        <dbReference type="Proteomes" id="UP001058682"/>
    </source>
</evidence>
<reference evidence="2" key="1">
    <citation type="submission" date="2019-04" db="EMBL/GenBank/DDBJ databases">
        <title>Whole genome sequencing of oral phylogroup 2 treponemes.</title>
        <authorList>
            <person name="Chan Y."/>
            <person name="Zeng H.H."/>
            <person name="Yu X.L."/>
            <person name="Leung W.K."/>
            <person name="Watt R.M."/>
        </authorList>
    </citation>
    <scope>NUCLEOTIDE SEQUENCE</scope>
    <source>
        <strain evidence="2">OMZ 835</strain>
        <strain evidence="1">OMZ 847</strain>
    </source>
</reference>
<accession>A0AAE9MTV3</accession>
<protein>
    <submittedName>
        <fullName evidence="2">Uncharacterized protein</fullName>
    </submittedName>
</protein>
<sequence>MPAIPIKIKAKRKIMHKVIFFMGPVYNGSCTRRPIAASTSTEWIEIGHPLWANE</sequence>
<name>A0AAE9MTV3_9SPIR</name>
<dbReference type="EMBL" id="CP038802">
    <property type="protein sequence ID" value="UTY27961.1"/>
    <property type="molecule type" value="Genomic_DNA"/>
</dbReference>
<dbReference type="Proteomes" id="UP001058682">
    <property type="component" value="Chromosome"/>
</dbReference>